<organism evidence="2 3">
    <name type="scientific">Funneliformis geosporum</name>
    <dbReference type="NCBI Taxonomy" id="1117311"/>
    <lineage>
        <taxon>Eukaryota</taxon>
        <taxon>Fungi</taxon>
        <taxon>Fungi incertae sedis</taxon>
        <taxon>Mucoromycota</taxon>
        <taxon>Glomeromycotina</taxon>
        <taxon>Glomeromycetes</taxon>
        <taxon>Glomerales</taxon>
        <taxon>Glomeraceae</taxon>
        <taxon>Funneliformis</taxon>
    </lineage>
</organism>
<dbReference type="AlphaFoldDB" id="A0A9W4SYT6"/>
<comment type="caution">
    <text evidence="2">The sequence shown here is derived from an EMBL/GenBank/DDBJ whole genome shotgun (WGS) entry which is preliminary data.</text>
</comment>
<dbReference type="Proteomes" id="UP001153678">
    <property type="component" value="Unassembled WGS sequence"/>
</dbReference>
<sequence length="105" mass="11934">MSKLIIQILDSTIEVEENLSPMSINLLDPIIEVEANSTFQTIIDNDDKSEELIFTFLSRDFESSDDDSDSDNSDDSDGEYSKDESSNNFENYSYSIFDLPVQIKT</sequence>
<reference evidence="2" key="1">
    <citation type="submission" date="2022-08" db="EMBL/GenBank/DDBJ databases">
        <authorList>
            <person name="Kallberg Y."/>
            <person name="Tangrot J."/>
            <person name="Rosling A."/>
        </authorList>
    </citation>
    <scope>NUCLEOTIDE SEQUENCE</scope>
    <source>
        <strain evidence="2">Wild A</strain>
    </source>
</reference>
<feature type="region of interest" description="Disordered" evidence="1">
    <location>
        <begin position="61"/>
        <end position="88"/>
    </location>
</feature>
<keyword evidence="3" id="KW-1185">Reference proteome</keyword>
<protein>
    <submittedName>
        <fullName evidence="2">322_t:CDS:1</fullName>
    </submittedName>
</protein>
<dbReference type="EMBL" id="CAMKVN010003878">
    <property type="protein sequence ID" value="CAI2185818.1"/>
    <property type="molecule type" value="Genomic_DNA"/>
</dbReference>
<evidence type="ECO:0000256" key="1">
    <source>
        <dbReference type="SAM" id="MobiDB-lite"/>
    </source>
</evidence>
<evidence type="ECO:0000313" key="3">
    <source>
        <dbReference type="Proteomes" id="UP001153678"/>
    </source>
</evidence>
<gene>
    <name evidence="2" type="ORF">FWILDA_LOCUS12267</name>
</gene>
<evidence type="ECO:0000313" key="2">
    <source>
        <dbReference type="EMBL" id="CAI2185818.1"/>
    </source>
</evidence>
<proteinExistence type="predicted"/>
<name>A0A9W4SYT6_9GLOM</name>
<feature type="compositionally biased region" description="Acidic residues" evidence="1">
    <location>
        <begin position="63"/>
        <end position="78"/>
    </location>
</feature>
<accession>A0A9W4SYT6</accession>